<dbReference type="InterPro" id="IPR050834">
    <property type="entry name" value="Glycosyltransf_2"/>
</dbReference>
<proteinExistence type="predicted"/>
<evidence type="ECO:0000259" key="1">
    <source>
        <dbReference type="PROSITE" id="PS50206"/>
    </source>
</evidence>
<dbReference type="Pfam" id="PF00535">
    <property type="entry name" value="Glycos_transf_2"/>
    <property type="match status" value="1"/>
</dbReference>
<dbReference type="InterPro" id="IPR001763">
    <property type="entry name" value="Rhodanese-like_dom"/>
</dbReference>
<evidence type="ECO:0000313" key="2">
    <source>
        <dbReference type="EMBL" id="PZR78775.1"/>
    </source>
</evidence>
<feature type="domain" description="Rhodanese" evidence="1">
    <location>
        <begin position="14"/>
        <end position="76"/>
    </location>
</feature>
<dbReference type="SUPFAM" id="SSF53448">
    <property type="entry name" value="Nucleotide-diphospho-sugar transferases"/>
    <property type="match status" value="1"/>
</dbReference>
<accession>A0A2W5Z7D1</accession>
<dbReference type="PANTHER" id="PTHR43685">
    <property type="entry name" value="GLYCOSYLTRANSFERASE"/>
    <property type="match status" value="1"/>
</dbReference>
<evidence type="ECO:0000313" key="3">
    <source>
        <dbReference type="Proteomes" id="UP000248724"/>
    </source>
</evidence>
<reference evidence="2 3" key="1">
    <citation type="journal article" date="2017" name="Nature">
        <title>Atmospheric trace gases support primary production in Antarctic desert surface soil.</title>
        <authorList>
            <person name="Ji M."/>
            <person name="Greening C."/>
            <person name="Vanwonterghem I."/>
            <person name="Carere C.R."/>
            <person name="Bay S.K."/>
            <person name="Steen J.A."/>
            <person name="Montgomery K."/>
            <person name="Lines T."/>
            <person name="Beardall J."/>
            <person name="van Dorst J."/>
            <person name="Snape I."/>
            <person name="Stott M.B."/>
            <person name="Hugenholtz P."/>
            <person name="Ferrari B.C."/>
        </authorList>
    </citation>
    <scope>NUCLEOTIDE SEQUENCE [LARGE SCALE GENOMIC DNA]</scope>
    <source>
        <strain evidence="2">RRmetagenome_bin12</strain>
    </source>
</reference>
<gene>
    <name evidence="2" type="ORF">DLM65_12095</name>
</gene>
<name>A0A2W5Z7D1_9BACT</name>
<comment type="caution">
    <text evidence="2">The sequence shown here is derived from an EMBL/GenBank/DDBJ whole genome shotgun (WGS) entry which is preliminary data.</text>
</comment>
<dbReference type="Gene3D" id="3.90.550.10">
    <property type="entry name" value="Spore Coat Polysaccharide Biosynthesis Protein SpsA, Chain A"/>
    <property type="match status" value="1"/>
</dbReference>
<sequence length="194" mass="20511">MVAVVVASEQGDWFEEALAALGHQDYPNQSVLVIDAGNAGDPAPRVAAVLPDAYLRRASDAGGFARLANDALETVQGSAFLLFCHDDVALAPNAVRLLVEEALRSNAGIAGPKLVGWDDPTGLLDVGLSVDKTAATRSLVDRGEIDQEQHDAVRDVFAVPTAAMLVRSDLFFALGGFDPTMQDHGADVDLCWRA</sequence>
<organism evidence="2 3">
    <name type="scientific">Candidatus Aeolococcus gillhamiae</name>
    <dbReference type="NCBI Taxonomy" id="3127015"/>
    <lineage>
        <taxon>Bacteria</taxon>
        <taxon>Bacillati</taxon>
        <taxon>Candidatus Dormiibacterota</taxon>
        <taxon>Candidatus Dormibacteria</taxon>
        <taxon>Candidatus Aeolococcales</taxon>
        <taxon>Candidatus Aeolococcaceae</taxon>
        <taxon>Candidatus Aeolococcus</taxon>
    </lineage>
</organism>
<dbReference type="PANTHER" id="PTHR43685:SF3">
    <property type="entry name" value="SLR2126 PROTEIN"/>
    <property type="match status" value="1"/>
</dbReference>
<dbReference type="PROSITE" id="PS50206">
    <property type="entry name" value="RHODANESE_3"/>
    <property type="match status" value="1"/>
</dbReference>
<protein>
    <recommendedName>
        <fullName evidence="1">Rhodanese domain-containing protein</fullName>
    </recommendedName>
</protein>
<dbReference type="AlphaFoldDB" id="A0A2W5Z7D1"/>
<dbReference type="Proteomes" id="UP000248724">
    <property type="component" value="Unassembled WGS sequence"/>
</dbReference>
<feature type="non-terminal residue" evidence="2">
    <location>
        <position position="194"/>
    </location>
</feature>
<dbReference type="InterPro" id="IPR001173">
    <property type="entry name" value="Glyco_trans_2-like"/>
</dbReference>
<dbReference type="InterPro" id="IPR029044">
    <property type="entry name" value="Nucleotide-diphossugar_trans"/>
</dbReference>
<dbReference type="EMBL" id="QHBU01000243">
    <property type="protein sequence ID" value="PZR78775.1"/>
    <property type="molecule type" value="Genomic_DNA"/>
</dbReference>